<protein>
    <recommendedName>
        <fullName evidence="8">Kinase</fullName>
        <ecNumber evidence="8">2.7.-.-</ecNumber>
    </recommendedName>
</protein>
<dbReference type="EMBL" id="CATQJA010002647">
    <property type="protein sequence ID" value="CAJ0576830.1"/>
    <property type="molecule type" value="Genomic_DNA"/>
</dbReference>
<dbReference type="GO" id="GO:0005634">
    <property type="term" value="C:nucleus"/>
    <property type="evidence" value="ECO:0007669"/>
    <property type="project" value="TreeGrafter"/>
</dbReference>
<name>A0AA36CWU2_9BILA</name>
<dbReference type="EC" id="2.7.-.-" evidence="8"/>
<dbReference type="Gene3D" id="3.30.470.160">
    <property type="entry name" value="Inositol polyphosphate kinase"/>
    <property type="match status" value="1"/>
</dbReference>
<reference evidence="9" key="1">
    <citation type="submission" date="2023-06" db="EMBL/GenBank/DDBJ databases">
        <authorList>
            <person name="Delattre M."/>
        </authorList>
    </citation>
    <scope>NUCLEOTIDE SEQUENCE</scope>
    <source>
        <strain evidence="9">AF72</strain>
    </source>
</reference>
<dbReference type="GO" id="GO:0051765">
    <property type="term" value="F:inositol tetrakisphosphate kinase activity"/>
    <property type="evidence" value="ECO:0007669"/>
    <property type="project" value="TreeGrafter"/>
</dbReference>
<organism evidence="9 10">
    <name type="scientific">Mesorhabditis spiculigera</name>
    <dbReference type="NCBI Taxonomy" id="96644"/>
    <lineage>
        <taxon>Eukaryota</taxon>
        <taxon>Metazoa</taxon>
        <taxon>Ecdysozoa</taxon>
        <taxon>Nematoda</taxon>
        <taxon>Chromadorea</taxon>
        <taxon>Rhabditida</taxon>
        <taxon>Rhabditina</taxon>
        <taxon>Rhabditomorpha</taxon>
        <taxon>Rhabditoidea</taxon>
        <taxon>Rhabditidae</taxon>
        <taxon>Mesorhabditinae</taxon>
        <taxon>Mesorhabditis</taxon>
    </lineage>
</organism>
<comment type="caution">
    <text evidence="9">The sequence shown here is derived from an EMBL/GenBank/DDBJ whole genome shotgun (WGS) entry which is preliminary data.</text>
</comment>
<evidence type="ECO:0000256" key="8">
    <source>
        <dbReference type="RuleBase" id="RU363090"/>
    </source>
</evidence>
<feature type="non-terminal residue" evidence="9">
    <location>
        <position position="310"/>
    </location>
</feature>
<dbReference type="AlphaFoldDB" id="A0AA36CWU2"/>
<sequence length="310" mass="35807">MSGEPSNPAQHEIPPKYEWFQEQIAGHHPSVVKNGVREIGFLKEKGSEFILKLRQSGKRGDCEIRFYQLLNRTFSDDYDPLEDNGEPFPCDSITNQEEINLARFIADGGVPRFYGLKQVPIGGQDHEFLILDDLTFGYTRPAIMDIKMGRVTYDPDASEKKIKSETEKYPPQRSLGFRILGYRVGFGKDQLHKEDGTVEIKDRDWGKSKDETNIGQALYEFFQCRPEAVPHILRKATLFREWFAQQRIFHFFASSLLFIFETDPAQPVNPDVRMIDFGHVYPANEMVDENYTHGLDNLISLFEEMLLKSQ</sequence>
<comment type="catalytic activity">
    <reaction evidence="7">
        <text>1D-myo-inositol 1,3,4,6-tetrakisphosphate + ATP = 1D-myo-inositol 1,3,4,5,6-pentakisphosphate + ADP + H(+)</text>
        <dbReference type="Rhea" id="RHEA:12717"/>
        <dbReference type="ChEBI" id="CHEBI:15378"/>
        <dbReference type="ChEBI" id="CHEBI:30616"/>
        <dbReference type="ChEBI" id="CHEBI:57660"/>
        <dbReference type="ChEBI" id="CHEBI:57733"/>
        <dbReference type="ChEBI" id="CHEBI:456216"/>
        <dbReference type="EC" id="2.7.1.140"/>
    </reaction>
</comment>
<keyword evidence="4 8" id="KW-0418">Kinase</keyword>
<dbReference type="GO" id="GO:0005737">
    <property type="term" value="C:cytoplasm"/>
    <property type="evidence" value="ECO:0007669"/>
    <property type="project" value="TreeGrafter"/>
</dbReference>
<evidence type="ECO:0000313" key="9">
    <source>
        <dbReference type="EMBL" id="CAJ0576830.1"/>
    </source>
</evidence>
<dbReference type="Proteomes" id="UP001177023">
    <property type="component" value="Unassembled WGS sequence"/>
</dbReference>
<keyword evidence="10" id="KW-1185">Reference proteome</keyword>
<dbReference type="Pfam" id="PF03770">
    <property type="entry name" value="IPK"/>
    <property type="match status" value="1"/>
</dbReference>
<gene>
    <name evidence="9" type="ORF">MSPICULIGERA_LOCUS15116</name>
</gene>
<dbReference type="SUPFAM" id="SSF56104">
    <property type="entry name" value="SAICAR synthase-like"/>
    <property type="match status" value="1"/>
</dbReference>
<keyword evidence="3" id="KW-0547">Nucleotide-binding</keyword>
<evidence type="ECO:0000256" key="5">
    <source>
        <dbReference type="ARBA" id="ARBA00022840"/>
    </source>
</evidence>
<dbReference type="GO" id="GO:0008440">
    <property type="term" value="F:inositol-1,4,5-trisphosphate 3-kinase activity"/>
    <property type="evidence" value="ECO:0007669"/>
    <property type="project" value="TreeGrafter"/>
</dbReference>
<comment type="catalytic activity">
    <reaction evidence="6">
        <text>1D-myo-inositol 1,4,5-trisphosphate + 2 ATP = 1D-myo-inositol 1,3,4,5,6-pentakisphosphate + 2 ADP + 2 H(+)</text>
        <dbReference type="Rhea" id="RHEA:32359"/>
        <dbReference type="ChEBI" id="CHEBI:15378"/>
        <dbReference type="ChEBI" id="CHEBI:30616"/>
        <dbReference type="ChEBI" id="CHEBI:57733"/>
        <dbReference type="ChEBI" id="CHEBI:203600"/>
        <dbReference type="ChEBI" id="CHEBI:456216"/>
        <dbReference type="EC" id="2.7.1.151"/>
    </reaction>
</comment>
<dbReference type="GO" id="GO:0032958">
    <property type="term" value="P:inositol phosphate biosynthetic process"/>
    <property type="evidence" value="ECO:0007669"/>
    <property type="project" value="InterPro"/>
</dbReference>
<dbReference type="PANTHER" id="PTHR12400:SF51">
    <property type="entry name" value="INOSITOL POLYPHOSPHATE MULTIKINASE"/>
    <property type="match status" value="1"/>
</dbReference>
<evidence type="ECO:0000313" key="10">
    <source>
        <dbReference type="Proteomes" id="UP001177023"/>
    </source>
</evidence>
<dbReference type="InterPro" id="IPR005522">
    <property type="entry name" value="IPK"/>
</dbReference>
<keyword evidence="5" id="KW-0067">ATP-binding</keyword>
<evidence type="ECO:0000256" key="2">
    <source>
        <dbReference type="ARBA" id="ARBA00022679"/>
    </source>
</evidence>
<dbReference type="GO" id="GO:0005524">
    <property type="term" value="F:ATP binding"/>
    <property type="evidence" value="ECO:0007669"/>
    <property type="project" value="UniProtKB-KW"/>
</dbReference>
<evidence type="ECO:0000256" key="6">
    <source>
        <dbReference type="ARBA" id="ARBA00036164"/>
    </source>
</evidence>
<evidence type="ECO:0000256" key="3">
    <source>
        <dbReference type="ARBA" id="ARBA00022741"/>
    </source>
</evidence>
<accession>A0AA36CWU2</accession>
<evidence type="ECO:0000256" key="1">
    <source>
        <dbReference type="ARBA" id="ARBA00007374"/>
    </source>
</evidence>
<evidence type="ECO:0000256" key="4">
    <source>
        <dbReference type="ARBA" id="ARBA00022777"/>
    </source>
</evidence>
<dbReference type="PANTHER" id="PTHR12400">
    <property type="entry name" value="INOSITOL POLYPHOSPHATE KINASE"/>
    <property type="match status" value="1"/>
</dbReference>
<comment type="similarity">
    <text evidence="1 8">Belongs to the inositol phosphokinase (IPK) family.</text>
</comment>
<proteinExistence type="inferred from homology"/>
<evidence type="ECO:0000256" key="7">
    <source>
        <dbReference type="ARBA" id="ARBA00036525"/>
    </source>
</evidence>
<keyword evidence="2 8" id="KW-0808">Transferase</keyword>
<dbReference type="InterPro" id="IPR038286">
    <property type="entry name" value="IPK_sf"/>
</dbReference>